<feature type="domain" description="PAS" evidence="1">
    <location>
        <begin position="281"/>
        <end position="311"/>
    </location>
</feature>
<dbReference type="Proteomes" id="UP001523230">
    <property type="component" value="Unassembled WGS sequence"/>
</dbReference>
<evidence type="ECO:0000259" key="2">
    <source>
        <dbReference type="PROSITE" id="PS50113"/>
    </source>
</evidence>
<dbReference type="PANTHER" id="PTHR44757:SF2">
    <property type="entry name" value="BIOFILM ARCHITECTURE MAINTENANCE PROTEIN MBAA"/>
    <property type="match status" value="1"/>
</dbReference>
<dbReference type="InterPro" id="IPR000700">
    <property type="entry name" value="PAS-assoc_C"/>
</dbReference>
<dbReference type="InterPro" id="IPR003661">
    <property type="entry name" value="HisK_dim/P_dom"/>
</dbReference>
<feature type="domain" description="PAS" evidence="1">
    <location>
        <begin position="639"/>
        <end position="709"/>
    </location>
</feature>
<dbReference type="AlphaFoldDB" id="A0ABD4TE05"/>
<feature type="domain" description="PAS" evidence="1">
    <location>
        <begin position="763"/>
        <end position="821"/>
    </location>
</feature>
<dbReference type="SMART" id="SM00091">
    <property type="entry name" value="PAS"/>
    <property type="match status" value="5"/>
</dbReference>
<dbReference type="SMART" id="SM00388">
    <property type="entry name" value="HisKA"/>
    <property type="match status" value="1"/>
</dbReference>
<feature type="domain" description="PAC" evidence="2">
    <location>
        <begin position="711"/>
        <end position="762"/>
    </location>
</feature>
<dbReference type="Pfam" id="PF08448">
    <property type="entry name" value="PAS_4"/>
    <property type="match status" value="2"/>
</dbReference>
<accession>A0ABD4TE05</accession>
<proteinExistence type="predicted"/>
<dbReference type="CDD" id="cd00130">
    <property type="entry name" value="PAS"/>
    <property type="match status" value="4"/>
</dbReference>
<dbReference type="Pfam" id="PF13188">
    <property type="entry name" value="PAS_8"/>
    <property type="match status" value="1"/>
</dbReference>
<dbReference type="InterPro" id="IPR052155">
    <property type="entry name" value="Biofilm_reg_signaling"/>
</dbReference>
<feature type="domain" description="PAC" evidence="2">
    <location>
        <begin position="84"/>
        <end position="136"/>
    </location>
</feature>
<dbReference type="PROSITE" id="PS50112">
    <property type="entry name" value="PAS"/>
    <property type="match status" value="4"/>
</dbReference>
<keyword evidence="3" id="KW-0808">Transferase</keyword>
<protein>
    <submittedName>
        <fullName evidence="3">Histidine kinase</fullName>
    </submittedName>
</protein>
<dbReference type="SUPFAM" id="SSF55785">
    <property type="entry name" value="PYP-like sensor domain (PAS domain)"/>
    <property type="match status" value="5"/>
</dbReference>
<dbReference type="PANTHER" id="PTHR44757">
    <property type="entry name" value="DIGUANYLATE CYCLASE DGCP"/>
    <property type="match status" value="1"/>
</dbReference>
<evidence type="ECO:0000313" key="4">
    <source>
        <dbReference type="Proteomes" id="UP001523230"/>
    </source>
</evidence>
<organism evidence="3 4">
    <name type="scientific">Methanoculleus oceani</name>
    <dbReference type="NCBI Taxonomy" id="2184756"/>
    <lineage>
        <taxon>Archaea</taxon>
        <taxon>Methanobacteriati</taxon>
        <taxon>Methanobacteriota</taxon>
        <taxon>Stenosarchaea group</taxon>
        <taxon>Methanomicrobia</taxon>
        <taxon>Methanomicrobiales</taxon>
        <taxon>Methanomicrobiaceae</taxon>
        <taxon>Methanoculleus</taxon>
    </lineage>
</organism>
<keyword evidence="4" id="KW-1185">Reference proteome</keyword>
<dbReference type="Pfam" id="PF00989">
    <property type="entry name" value="PAS"/>
    <property type="match status" value="1"/>
</dbReference>
<name>A0ABD4TE05_9EURY</name>
<keyword evidence="3" id="KW-0418">Kinase</keyword>
<dbReference type="InterPro" id="IPR013655">
    <property type="entry name" value="PAS_fold_3"/>
</dbReference>
<reference evidence="3 4" key="1">
    <citation type="submission" date="2018-05" db="EMBL/GenBank/DDBJ databases">
        <title>Isolation and characterization of genus Methanoculleus species and their viruses from deep sea marine sediment offshore southwestern Taiwan.</title>
        <authorList>
            <person name="Wei W.-H."/>
            <person name="Chen W.-C."/>
            <person name="Lai M.-C."/>
            <person name="Chen S.-C."/>
        </authorList>
    </citation>
    <scope>NUCLEOTIDE SEQUENCE [LARGE SCALE GENOMIC DNA]</scope>
    <source>
        <strain evidence="3 4">CWC-02</strain>
    </source>
</reference>
<dbReference type="SMART" id="SM00086">
    <property type="entry name" value="PAC"/>
    <property type="match status" value="3"/>
</dbReference>
<dbReference type="InterPro" id="IPR013656">
    <property type="entry name" value="PAS_4"/>
</dbReference>
<gene>
    <name evidence="3" type="ORF">DIC75_05730</name>
</gene>
<feature type="domain" description="PAS" evidence="1">
    <location>
        <begin position="513"/>
        <end position="573"/>
    </location>
</feature>
<evidence type="ECO:0000313" key="3">
    <source>
        <dbReference type="EMBL" id="MCM2465817.1"/>
    </source>
</evidence>
<dbReference type="InterPro" id="IPR000014">
    <property type="entry name" value="PAS"/>
</dbReference>
<dbReference type="PROSITE" id="PS50113">
    <property type="entry name" value="PAC"/>
    <property type="match status" value="2"/>
</dbReference>
<dbReference type="Pfam" id="PF08447">
    <property type="entry name" value="PAS_3"/>
    <property type="match status" value="1"/>
</dbReference>
<dbReference type="Gene3D" id="3.30.450.20">
    <property type="entry name" value="PAS domain"/>
    <property type="match status" value="5"/>
</dbReference>
<dbReference type="GO" id="GO:0016301">
    <property type="term" value="F:kinase activity"/>
    <property type="evidence" value="ECO:0007669"/>
    <property type="project" value="UniProtKB-KW"/>
</dbReference>
<dbReference type="CDD" id="cd00082">
    <property type="entry name" value="HisKA"/>
    <property type="match status" value="1"/>
</dbReference>
<dbReference type="NCBIfam" id="TIGR00229">
    <property type="entry name" value="sensory_box"/>
    <property type="match status" value="3"/>
</dbReference>
<comment type="caution">
    <text evidence="3">The sequence shown here is derived from an EMBL/GenBank/DDBJ whole genome shotgun (WGS) entry which is preliminary data.</text>
</comment>
<dbReference type="InterPro" id="IPR035965">
    <property type="entry name" value="PAS-like_dom_sf"/>
</dbReference>
<dbReference type="InterPro" id="IPR001610">
    <property type="entry name" value="PAC"/>
</dbReference>
<dbReference type="EMBL" id="QFDM01000002">
    <property type="protein sequence ID" value="MCM2465817.1"/>
    <property type="molecule type" value="Genomic_DNA"/>
</dbReference>
<sequence>MPPPDFTTIPPDNPDRIADETVSCSIWICRSDGVAPYLPDPYLDLLGTTLEEFRDSGWARSLHPEEADAVLALWERCAAAGTPWRCSYRIRGAEGDYRTVASSGVPVRDAGGRVVLWAGVSLDVTGLDEPCGQVRELATLSAIARAIERYGADPEKVFRETVDLLPRGFRNPGEVSARVVPGTAAPGPGKIVAGIPAGHLVVECRRVPKEAVGNRENPRGTEDPFLPQERDLVRVVAAMLGAAIAPGRTETATHERQYRLLFDQMPDAGLLLEILRDGSGDPAGFRVVRINRKAAESLGRRREEVVGEDLVTAVPSITPAALDLLYRVARTGTPVHRDVSSPATGACYELKAYRPQYDRLVAIAENVTDRRRAEELLQKQQVALDTRVRELATLYAVSGIVERPGISVEEVLQEVASILPGGWLHPEDAAARITVDGREYRSPGFFETPLRQESPITVHGRITGKVEVCYRHGLPADGDAPFMTDERRLIDAVAGRLGRIVERMRATEALGKSEEKYRHLFEQMLESYTLYEVVRDGDGNPVDYLIVELNEKAADVFGRSREELVGQRLFDIFPAITKGARVLYGEVAETGVPMQRRLQEPRTGRWYDLQIYRPQAGRLAVTGQDITEQKKAELALRESEERFRGIFEQAGTGIALIDPEGRIMGANPAFVRMFGYDEDELSGMQSRDLIYPPDREEAGALHRRVALGESTRREKRYVTKDGRILWGRLTTSLLRDSGERGLVIAMVEDITDWRKMQNALAESEERFREIAQRSFDMLYTCYYDRGITYISPAVERILGYTPEEMIGERCSDYVLDSTRPEWQEARARIARGEPVEGLVVELRRKDGTAAAVEMNESPITEGGRVVGVQIVGRDVSDRKHYEDMRLQAFYQIEQNIEQFAILADHIRLPLQVILGMADLADDAQTSEKIREQVERINAIVKQLDEGWVESRDIREFLRRNELV</sequence>
<evidence type="ECO:0000259" key="1">
    <source>
        <dbReference type="PROSITE" id="PS50112"/>
    </source>
</evidence>
<dbReference type="InterPro" id="IPR013767">
    <property type="entry name" value="PAS_fold"/>
</dbReference>